<dbReference type="Proteomes" id="UP000050488">
    <property type="component" value="Unassembled WGS sequence"/>
</dbReference>
<accession>A0A0Q0U1T5</accession>
<comment type="subcellular location">
    <subcellularLocation>
        <location evidence="1">Endomembrane system</location>
        <topology evidence="1">Multi-pass membrane protein</topology>
    </subcellularLocation>
</comment>
<dbReference type="Pfam" id="PF02656">
    <property type="entry name" value="DUF202"/>
    <property type="match status" value="1"/>
</dbReference>
<keyword evidence="8" id="KW-1185">Reference proteome</keyword>
<feature type="transmembrane region" description="Helical" evidence="5">
    <location>
        <begin position="68"/>
        <end position="89"/>
    </location>
</feature>
<evidence type="ECO:0000256" key="4">
    <source>
        <dbReference type="ARBA" id="ARBA00023136"/>
    </source>
</evidence>
<dbReference type="EMBL" id="LKEV01000006">
    <property type="protein sequence ID" value="KQB85753.1"/>
    <property type="molecule type" value="Genomic_DNA"/>
</dbReference>
<dbReference type="GO" id="GO:0012505">
    <property type="term" value="C:endomembrane system"/>
    <property type="evidence" value="ECO:0007669"/>
    <property type="project" value="UniProtKB-SubCell"/>
</dbReference>
<protein>
    <recommendedName>
        <fullName evidence="6">DUF202 domain-containing protein</fullName>
    </recommendedName>
</protein>
<keyword evidence="3 5" id="KW-1133">Transmembrane helix</keyword>
<evidence type="ECO:0000256" key="1">
    <source>
        <dbReference type="ARBA" id="ARBA00004127"/>
    </source>
</evidence>
<evidence type="ECO:0000313" key="7">
    <source>
        <dbReference type="EMBL" id="KQB85753.1"/>
    </source>
</evidence>
<sequence length="92" mass="9770">MRDPGLQPERTALAWARTTAALATTAALLLRWVQMGWWLCMPVALLVAAAGTIYATQRRRYQRDGAEVAAVLSLGACVGLCGLLAVALICVA</sequence>
<feature type="transmembrane region" description="Helical" evidence="5">
    <location>
        <begin position="36"/>
        <end position="56"/>
    </location>
</feature>
<feature type="transmembrane region" description="Helical" evidence="5">
    <location>
        <begin position="12"/>
        <end position="30"/>
    </location>
</feature>
<evidence type="ECO:0000256" key="3">
    <source>
        <dbReference type="ARBA" id="ARBA00022989"/>
    </source>
</evidence>
<dbReference type="RefSeq" id="WP_055178475.1">
    <property type="nucleotide sequence ID" value="NZ_JAUSQY010000001.1"/>
</dbReference>
<dbReference type="PATRIC" id="fig|1544413.3.peg.1890"/>
<keyword evidence="4 5" id="KW-0472">Membrane</keyword>
<organism evidence="7 8">
    <name type="scientific">Corynebacterium lowii</name>
    <dbReference type="NCBI Taxonomy" id="1544413"/>
    <lineage>
        <taxon>Bacteria</taxon>
        <taxon>Bacillati</taxon>
        <taxon>Actinomycetota</taxon>
        <taxon>Actinomycetes</taxon>
        <taxon>Mycobacteriales</taxon>
        <taxon>Corynebacteriaceae</taxon>
        <taxon>Corynebacterium</taxon>
    </lineage>
</organism>
<dbReference type="AlphaFoldDB" id="A0A0Q0U1T5"/>
<reference evidence="7 8" key="1">
    <citation type="submission" date="2015-10" db="EMBL/GenBank/DDBJ databases">
        <title>Corynebacteirum lowii and Corynebacterium oculi species nova, derived from human clinical disease and and emended description of Corynebacterium mastiditis.</title>
        <authorList>
            <person name="Bernard K."/>
            <person name="Pacheco A.L."/>
            <person name="Mcdougall C."/>
            <person name="Burtx T."/>
            <person name="Weibe D."/>
            <person name="Tyler S."/>
            <person name="Olson A.B."/>
            <person name="Cnockaert M."/>
            <person name="Eguchi H."/>
            <person name="Kuwahara T."/>
            <person name="Nakayama-Imaohji H."/>
            <person name="Boudewijins M."/>
            <person name="Van Hoecke F."/>
            <person name="Bernier A.-M."/>
            <person name="Vandamme P."/>
        </authorList>
    </citation>
    <scope>NUCLEOTIDE SEQUENCE [LARGE SCALE GENOMIC DNA]</scope>
    <source>
        <strain evidence="7 8">NML 130206</strain>
    </source>
</reference>
<keyword evidence="2 5" id="KW-0812">Transmembrane</keyword>
<name>A0A0Q0U1T5_9CORY</name>
<dbReference type="STRING" id="1544413.Clow_01886"/>
<dbReference type="OrthoDB" id="3701077at2"/>
<evidence type="ECO:0000259" key="6">
    <source>
        <dbReference type="Pfam" id="PF02656"/>
    </source>
</evidence>
<gene>
    <name evidence="7" type="ORF">Clow_01886</name>
</gene>
<comment type="caution">
    <text evidence="7">The sequence shown here is derived from an EMBL/GenBank/DDBJ whole genome shotgun (WGS) entry which is preliminary data.</text>
</comment>
<feature type="domain" description="DUF202" evidence="6">
    <location>
        <begin position="3"/>
        <end position="63"/>
    </location>
</feature>
<evidence type="ECO:0000313" key="8">
    <source>
        <dbReference type="Proteomes" id="UP000050488"/>
    </source>
</evidence>
<evidence type="ECO:0000256" key="2">
    <source>
        <dbReference type="ARBA" id="ARBA00022692"/>
    </source>
</evidence>
<proteinExistence type="predicted"/>
<dbReference type="InterPro" id="IPR003807">
    <property type="entry name" value="DUF202"/>
</dbReference>
<evidence type="ECO:0000256" key="5">
    <source>
        <dbReference type="SAM" id="Phobius"/>
    </source>
</evidence>